<gene>
    <name evidence="1" type="ORF">JAZ04_05630</name>
</gene>
<accession>A0A9E4MZL2</accession>
<dbReference type="AlphaFoldDB" id="A0A9E4MZL2"/>
<dbReference type="EMBL" id="JAEPDI010000002">
    <property type="protein sequence ID" value="MCG7938328.1"/>
    <property type="molecule type" value="Genomic_DNA"/>
</dbReference>
<sequence length="110" mass="12189">MKASYITFIPIVISLITVSNCQAVSAEFDPDDWQMRRLMSPSESEVRAESAGQVMIYDGLTDKQISSALDRHFNRIDAMMFTSVIITDSAGLPKQDPLTGEILIEQDGCD</sequence>
<dbReference type="Proteomes" id="UP000886687">
    <property type="component" value="Unassembled WGS sequence"/>
</dbReference>
<evidence type="ECO:0000313" key="2">
    <source>
        <dbReference type="Proteomes" id="UP000886687"/>
    </source>
</evidence>
<proteinExistence type="predicted"/>
<comment type="caution">
    <text evidence="1">The sequence shown here is derived from an EMBL/GenBank/DDBJ whole genome shotgun (WGS) entry which is preliminary data.</text>
</comment>
<protein>
    <submittedName>
        <fullName evidence="1">Uncharacterized protein</fullName>
    </submittedName>
</protein>
<reference evidence="1" key="1">
    <citation type="journal article" date="2021" name="Proc. Natl. Acad. Sci. U.S.A.">
        <title>Global biogeography of chemosynthetic symbionts reveals both localized and globally distributed symbiont groups. .</title>
        <authorList>
            <person name="Osvatic J.T."/>
            <person name="Wilkins L.G.E."/>
            <person name="Leibrecht L."/>
            <person name="Leray M."/>
            <person name="Zauner S."/>
            <person name="Polzin J."/>
            <person name="Camacho Y."/>
            <person name="Gros O."/>
            <person name="van Gils J.A."/>
            <person name="Eisen J.A."/>
            <person name="Petersen J.M."/>
            <person name="Yuen B."/>
        </authorList>
    </citation>
    <scope>NUCLEOTIDE SEQUENCE</scope>
    <source>
        <strain evidence="1">MAGL173</strain>
    </source>
</reference>
<name>A0A9E4MZL2_9GAMM</name>
<organism evidence="1 2">
    <name type="scientific">Candidatus Thiodiazotropha lotti</name>
    <dbReference type="NCBI Taxonomy" id="2792787"/>
    <lineage>
        <taxon>Bacteria</taxon>
        <taxon>Pseudomonadati</taxon>
        <taxon>Pseudomonadota</taxon>
        <taxon>Gammaproteobacteria</taxon>
        <taxon>Chromatiales</taxon>
        <taxon>Sedimenticolaceae</taxon>
        <taxon>Candidatus Thiodiazotropha</taxon>
    </lineage>
</organism>
<evidence type="ECO:0000313" key="1">
    <source>
        <dbReference type="EMBL" id="MCG7938328.1"/>
    </source>
</evidence>